<gene>
    <name evidence="3" type="ORF">GL4_2835</name>
</gene>
<keyword evidence="1" id="KW-0812">Transmembrane</keyword>
<accession>A0A0A8K5P7</accession>
<feature type="transmembrane region" description="Helical" evidence="1">
    <location>
        <begin position="178"/>
        <end position="198"/>
    </location>
</feature>
<keyword evidence="1" id="KW-0472">Membrane</keyword>
<dbReference type="STRING" id="1384459.GL4_2835"/>
<feature type="transmembrane region" description="Helical" evidence="1">
    <location>
        <begin position="76"/>
        <end position="103"/>
    </location>
</feature>
<dbReference type="RefSeq" id="WP_052464566.1">
    <property type="nucleotide sequence ID" value="NZ_AP014648.1"/>
</dbReference>
<feature type="transmembrane region" description="Helical" evidence="1">
    <location>
        <begin position="266"/>
        <end position="287"/>
    </location>
</feature>
<reference evidence="3 4" key="1">
    <citation type="submission" date="2014-09" db="EMBL/GenBank/DDBJ databases">
        <title>Genome sequencing of Methyloceanibacter caenitepidi Gela4.</title>
        <authorList>
            <person name="Takeuchi M."/>
            <person name="Susumu S."/>
            <person name="Kamagata Y."/>
            <person name="Oshima K."/>
            <person name="Hattori M."/>
            <person name="Iwasaki W."/>
        </authorList>
    </citation>
    <scope>NUCLEOTIDE SEQUENCE [LARGE SCALE GENOMIC DNA]</scope>
    <source>
        <strain evidence="3 4">Gela4</strain>
    </source>
</reference>
<organism evidence="3 4">
    <name type="scientific">Methyloceanibacter caenitepidi</name>
    <dbReference type="NCBI Taxonomy" id="1384459"/>
    <lineage>
        <taxon>Bacteria</taxon>
        <taxon>Pseudomonadati</taxon>
        <taxon>Pseudomonadota</taxon>
        <taxon>Alphaproteobacteria</taxon>
        <taxon>Hyphomicrobiales</taxon>
        <taxon>Hyphomicrobiaceae</taxon>
        <taxon>Methyloceanibacter</taxon>
    </lineage>
</organism>
<keyword evidence="4" id="KW-1185">Reference proteome</keyword>
<evidence type="ECO:0000313" key="4">
    <source>
        <dbReference type="Proteomes" id="UP000031643"/>
    </source>
</evidence>
<evidence type="ECO:0000256" key="1">
    <source>
        <dbReference type="SAM" id="Phobius"/>
    </source>
</evidence>
<evidence type="ECO:0000259" key="2">
    <source>
        <dbReference type="Pfam" id="PF14342"/>
    </source>
</evidence>
<protein>
    <submittedName>
        <fullName evidence="3">Putative integral membrane protein</fullName>
    </submittedName>
</protein>
<dbReference type="KEGG" id="mcg:GL4_2835"/>
<dbReference type="HOGENOM" id="CLU_030096_1_0_5"/>
<evidence type="ECO:0000313" key="3">
    <source>
        <dbReference type="EMBL" id="BAQ18268.1"/>
    </source>
</evidence>
<dbReference type="Proteomes" id="UP000031643">
    <property type="component" value="Chromosome"/>
</dbReference>
<feature type="transmembrane region" description="Helical" evidence="1">
    <location>
        <begin position="148"/>
        <end position="166"/>
    </location>
</feature>
<sequence length="288" mass="30997">MLIDGVVLLWFILTALSVIFVAVDIRSTPENPVMKWAFILFTAYSGPFGAFLYVLGCREPLPGLHERYVTARWRQALGSTMHCAAGDGVGILVGAVIGALVALPLMVDFALEYLLGFAFGWTIFQALFMGEMFGTYWKALKGTFTSEFLSMNCLMGGMLPVSALAFQGNPDAHDPTQALFWFRMSLALMVGALVAYPMNYWLVAHHLKHGMLTVRPAGSGADSGAMKGMDMPKDAGADSKMARMSMADKMKAAESGSALHKPSPPVWVMGGVSLAVLALGIVITLIFA</sequence>
<dbReference type="InterPro" id="IPR025509">
    <property type="entry name" value="DUF4396"/>
</dbReference>
<proteinExistence type="predicted"/>
<dbReference type="Pfam" id="PF14342">
    <property type="entry name" value="DUF4396"/>
    <property type="match status" value="1"/>
</dbReference>
<name>A0A0A8K5P7_9HYPH</name>
<dbReference type="AlphaFoldDB" id="A0A0A8K5P7"/>
<feature type="transmembrane region" description="Helical" evidence="1">
    <location>
        <begin position="110"/>
        <end position="128"/>
    </location>
</feature>
<feature type="transmembrane region" description="Helical" evidence="1">
    <location>
        <begin position="6"/>
        <end position="25"/>
    </location>
</feature>
<dbReference type="EMBL" id="AP014648">
    <property type="protein sequence ID" value="BAQ18268.1"/>
    <property type="molecule type" value="Genomic_DNA"/>
</dbReference>
<feature type="transmembrane region" description="Helical" evidence="1">
    <location>
        <begin position="37"/>
        <end position="56"/>
    </location>
</feature>
<keyword evidence="1" id="KW-1133">Transmembrane helix</keyword>
<feature type="domain" description="DUF4396" evidence="2">
    <location>
        <begin position="72"/>
        <end position="208"/>
    </location>
</feature>